<evidence type="ECO:0000313" key="10">
    <source>
        <dbReference type="Proteomes" id="UP001597508"/>
    </source>
</evidence>
<evidence type="ECO:0000256" key="3">
    <source>
        <dbReference type="ARBA" id="ARBA00022679"/>
    </source>
</evidence>
<dbReference type="Pfam" id="PF00535">
    <property type="entry name" value="Glycos_transf_2"/>
    <property type="match status" value="1"/>
</dbReference>
<evidence type="ECO:0000256" key="2">
    <source>
        <dbReference type="ARBA" id="ARBA00022676"/>
    </source>
</evidence>
<dbReference type="EMBL" id="JBHULH010000004">
    <property type="protein sequence ID" value="MFD2567782.1"/>
    <property type="molecule type" value="Genomic_DNA"/>
</dbReference>
<evidence type="ECO:0000256" key="5">
    <source>
        <dbReference type="ARBA" id="ARBA00022985"/>
    </source>
</evidence>
<dbReference type="InterPro" id="IPR050256">
    <property type="entry name" value="Glycosyltransferase_2"/>
</dbReference>
<proteinExistence type="predicted"/>
<organism evidence="9 10">
    <name type="scientific">Pseudotenacibaculum haliotis</name>
    <dbReference type="NCBI Taxonomy" id="1862138"/>
    <lineage>
        <taxon>Bacteria</taxon>
        <taxon>Pseudomonadati</taxon>
        <taxon>Bacteroidota</taxon>
        <taxon>Flavobacteriia</taxon>
        <taxon>Flavobacteriales</taxon>
        <taxon>Flavobacteriaceae</taxon>
        <taxon>Pseudotenacibaculum</taxon>
    </lineage>
</organism>
<keyword evidence="2" id="KW-0328">Glycosyltransferase</keyword>
<keyword evidence="3" id="KW-0808">Transferase</keyword>
<evidence type="ECO:0000256" key="6">
    <source>
        <dbReference type="ARBA" id="ARBA00022989"/>
    </source>
</evidence>
<dbReference type="InterPro" id="IPR029044">
    <property type="entry name" value="Nucleotide-diphossugar_trans"/>
</dbReference>
<sequence>MSELKIIIPVYNEEGAISDVIHDWTQTLSSLNIDYTIYTFNDGSKDQTLQILNKLAEENDRLQVVDKPNSGHGPTILKGYKENLDAQWLFQIDSDNELKANEFEKFWKARHDFDFLIGYRIHRNSPLPRVVTTLISKLTVGFFYGNRVKDVNAPFRLMRSSKFHDDILRIPDNTFAPNLIVSGIANLRKLRIQQFPVTHHNRETGEVSIKKWKLFKAAFKSLIQTITFRFK</sequence>
<dbReference type="CDD" id="cd04179">
    <property type="entry name" value="DPM_DPG-synthase_like"/>
    <property type="match status" value="1"/>
</dbReference>
<dbReference type="SUPFAM" id="SSF53448">
    <property type="entry name" value="Nucleotide-diphospho-sugar transferases"/>
    <property type="match status" value="1"/>
</dbReference>
<evidence type="ECO:0000256" key="4">
    <source>
        <dbReference type="ARBA" id="ARBA00022692"/>
    </source>
</evidence>
<feature type="domain" description="Glycosyltransferase 2-like" evidence="8">
    <location>
        <begin position="6"/>
        <end position="156"/>
    </location>
</feature>
<comment type="caution">
    <text evidence="9">The sequence shown here is derived from an EMBL/GenBank/DDBJ whole genome shotgun (WGS) entry which is preliminary data.</text>
</comment>
<dbReference type="InterPro" id="IPR001173">
    <property type="entry name" value="Glyco_trans_2-like"/>
</dbReference>
<keyword evidence="7" id="KW-0472">Membrane</keyword>
<keyword evidence="4" id="KW-0812">Transmembrane</keyword>
<evidence type="ECO:0000313" key="9">
    <source>
        <dbReference type="EMBL" id="MFD2567782.1"/>
    </source>
</evidence>
<keyword evidence="1" id="KW-1003">Cell membrane</keyword>
<accession>A0ABW5LTN4</accession>
<evidence type="ECO:0000259" key="8">
    <source>
        <dbReference type="Pfam" id="PF00535"/>
    </source>
</evidence>
<dbReference type="PANTHER" id="PTHR48090">
    <property type="entry name" value="UNDECAPRENYL-PHOSPHATE 4-DEOXY-4-FORMAMIDO-L-ARABINOSE TRANSFERASE-RELATED"/>
    <property type="match status" value="1"/>
</dbReference>
<dbReference type="Proteomes" id="UP001597508">
    <property type="component" value="Unassembled WGS sequence"/>
</dbReference>
<name>A0ABW5LTN4_9FLAO</name>
<dbReference type="RefSeq" id="WP_379666488.1">
    <property type="nucleotide sequence ID" value="NZ_JBHULH010000004.1"/>
</dbReference>
<evidence type="ECO:0000256" key="1">
    <source>
        <dbReference type="ARBA" id="ARBA00022475"/>
    </source>
</evidence>
<dbReference type="PANTHER" id="PTHR48090:SF3">
    <property type="entry name" value="UNDECAPRENYL-PHOSPHATE 4-DEOXY-4-FORMAMIDO-L-ARABINOSE TRANSFERASE"/>
    <property type="match status" value="1"/>
</dbReference>
<dbReference type="Gene3D" id="3.90.550.10">
    <property type="entry name" value="Spore Coat Polysaccharide Biosynthesis Protein SpsA, Chain A"/>
    <property type="match status" value="1"/>
</dbReference>
<keyword evidence="10" id="KW-1185">Reference proteome</keyword>
<keyword evidence="6" id="KW-1133">Transmembrane helix</keyword>
<gene>
    <name evidence="9" type="ORF">ACFSRZ_10390</name>
</gene>
<protein>
    <submittedName>
        <fullName evidence="9">Glycosyltransferase family 2 protein</fullName>
    </submittedName>
</protein>
<evidence type="ECO:0000256" key="7">
    <source>
        <dbReference type="ARBA" id="ARBA00023136"/>
    </source>
</evidence>
<reference evidence="10" key="1">
    <citation type="journal article" date="2019" name="Int. J. Syst. Evol. Microbiol.">
        <title>The Global Catalogue of Microorganisms (GCM) 10K type strain sequencing project: providing services to taxonomists for standard genome sequencing and annotation.</title>
        <authorList>
            <consortium name="The Broad Institute Genomics Platform"/>
            <consortium name="The Broad Institute Genome Sequencing Center for Infectious Disease"/>
            <person name="Wu L."/>
            <person name="Ma J."/>
        </authorList>
    </citation>
    <scope>NUCLEOTIDE SEQUENCE [LARGE SCALE GENOMIC DNA]</scope>
    <source>
        <strain evidence="10">KCTC 52127</strain>
    </source>
</reference>
<keyword evidence="5" id="KW-0448">Lipopolysaccharide biosynthesis</keyword>